<evidence type="ECO:0000256" key="9">
    <source>
        <dbReference type="ARBA" id="ARBA00034617"/>
    </source>
</evidence>
<dbReference type="Pfam" id="PF16124">
    <property type="entry name" value="RecQ_Zn_bind"/>
    <property type="match status" value="1"/>
</dbReference>
<accession>A0A261RNI2</accession>
<protein>
    <recommendedName>
        <fullName evidence="11">ATP-dependent DNA helicase RecQ</fullName>
        <ecNumber evidence="10">5.6.2.4</ecNumber>
    </recommendedName>
    <alternativeName>
        <fullName evidence="12">DNA 3'-5' helicase RecQ</fullName>
    </alternativeName>
</protein>
<dbReference type="InterPro" id="IPR011545">
    <property type="entry name" value="DEAD/DEAH_box_helicase_dom"/>
</dbReference>
<dbReference type="Pfam" id="PF00271">
    <property type="entry name" value="Helicase_C"/>
    <property type="match status" value="1"/>
</dbReference>
<dbReference type="GO" id="GO:0006281">
    <property type="term" value="P:DNA repair"/>
    <property type="evidence" value="ECO:0007669"/>
    <property type="project" value="TreeGrafter"/>
</dbReference>
<evidence type="ECO:0000256" key="1">
    <source>
        <dbReference type="ARBA" id="ARBA00005446"/>
    </source>
</evidence>
<feature type="domain" description="Helicase ATP-binding" evidence="13">
    <location>
        <begin position="44"/>
        <end position="212"/>
    </location>
</feature>
<evidence type="ECO:0000259" key="14">
    <source>
        <dbReference type="PROSITE" id="PS51194"/>
    </source>
</evidence>
<dbReference type="GO" id="GO:0043138">
    <property type="term" value="F:3'-5' DNA helicase activity"/>
    <property type="evidence" value="ECO:0007669"/>
    <property type="project" value="UniProtKB-EC"/>
</dbReference>
<evidence type="ECO:0000256" key="11">
    <source>
        <dbReference type="ARBA" id="ARBA00044535"/>
    </source>
</evidence>
<comment type="caution">
    <text evidence="15">The sequence shown here is derived from an EMBL/GenBank/DDBJ whole genome shotgun (WGS) entry which is preliminary data.</text>
</comment>
<dbReference type="OrthoDB" id="9760034at2"/>
<comment type="similarity">
    <text evidence="1">Belongs to the helicase family. RecQ subfamily.</text>
</comment>
<dbReference type="SMART" id="SM00487">
    <property type="entry name" value="DEXDc"/>
    <property type="match status" value="1"/>
</dbReference>
<dbReference type="InterPro" id="IPR036388">
    <property type="entry name" value="WH-like_DNA-bd_sf"/>
</dbReference>
<organism evidence="15 16">
    <name type="scientific">Bordetella genomosp. 9</name>
    <dbReference type="NCBI Taxonomy" id="1416803"/>
    <lineage>
        <taxon>Bacteria</taxon>
        <taxon>Pseudomonadati</taxon>
        <taxon>Pseudomonadota</taxon>
        <taxon>Betaproteobacteria</taxon>
        <taxon>Burkholderiales</taxon>
        <taxon>Alcaligenaceae</taxon>
        <taxon>Bordetella</taxon>
    </lineage>
</organism>
<dbReference type="GO" id="GO:0043590">
    <property type="term" value="C:bacterial nucleoid"/>
    <property type="evidence" value="ECO:0007669"/>
    <property type="project" value="TreeGrafter"/>
</dbReference>
<keyword evidence="6" id="KW-0067">ATP-binding</keyword>
<feature type="domain" description="Helicase C-terminal" evidence="14">
    <location>
        <begin position="235"/>
        <end position="378"/>
    </location>
</feature>
<dbReference type="InterPro" id="IPR027417">
    <property type="entry name" value="P-loop_NTPase"/>
</dbReference>
<dbReference type="NCBIfam" id="TIGR00614">
    <property type="entry name" value="recQ_fam"/>
    <property type="match status" value="1"/>
</dbReference>
<evidence type="ECO:0000313" key="15">
    <source>
        <dbReference type="EMBL" id="OZI26337.1"/>
    </source>
</evidence>
<reference evidence="15" key="1">
    <citation type="submission" date="2017-05" db="EMBL/GenBank/DDBJ databases">
        <title>Complete and WGS of Bordetella genogroups.</title>
        <authorList>
            <person name="Spilker T."/>
            <person name="Lipuma J."/>
        </authorList>
    </citation>
    <scope>NUCLEOTIDE SEQUENCE</scope>
    <source>
        <strain evidence="15">AU21707</strain>
    </source>
</reference>
<dbReference type="InterPro" id="IPR001650">
    <property type="entry name" value="Helicase_C-like"/>
</dbReference>
<dbReference type="GO" id="GO:0005524">
    <property type="term" value="F:ATP binding"/>
    <property type="evidence" value="ECO:0007669"/>
    <property type="project" value="UniProtKB-KW"/>
</dbReference>
<evidence type="ECO:0000256" key="4">
    <source>
        <dbReference type="ARBA" id="ARBA00022801"/>
    </source>
</evidence>
<dbReference type="PROSITE" id="PS51192">
    <property type="entry name" value="HELICASE_ATP_BIND_1"/>
    <property type="match status" value="1"/>
</dbReference>
<dbReference type="GO" id="GO:0030894">
    <property type="term" value="C:replisome"/>
    <property type="evidence" value="ECO:0007669"/>
    <property type="project" value="TreeGrafter"/>
</dbReference>
<dbReference type="InterPro" id="IPR004589">
    <property type="entry name" value="DNA_helicase_ATP-dep_RecQ"/>
</dbReference>
<evidence type="ECO:0000256" key="10">
    <source>
        <dbReference type="ARBA" id="ARBA00034808"/>
    </source>
</evidence>
<comment type="catalytic activity">
    <reaction evidence="9">
        <text>Couples ATP hydrolysis with the unwinding of duplex DNA by translocating in the 3'-5' direction.</text>
        <dbReference type="EC" id="5.6.2.4"/>
    </reaction>
</comment>
<evidence type="ECO:0000256" key="5">
    <source>
        <dbReference type="ARBA" id="ARBA00022806"/>
    </source>
</evidence>
<dbReference type="GO" id="GO:0003677">
    <property type="term" value="F:DNA binding"/>
    <property type="evidence" value="ECO:0007669"/>
    <property type="project" value="UniProtKB-KW"/>
</dbReference>
<dbReference type="GO" id="GO:0009378">
    <property type="term" value="F:four-way junction helicase activity"/>
    <property type="evidence" value="ECO:0007669"/>
    <property type="project" value="TreeGrafter"/>
</dbReference>
<dbReference type="GO" id="GO:0016787">
    <property type="term" value="F:hydrolase activity"/>
    <property type="evidence" value="ECO:0007669"/>
    <property type="project" value="UniProtKB-KW"/>
</dbReference>
<proteinExistence type="inferred from homology"/>
<dbReference type="SMART" id="SM00490">
    <property type="entry name" value="HELICc"/>
    <property type="match status" value="1"/>
</dbReference>
<gene>
    <name evidence="15" type="ORF">CAL26_03105</name>
</gene>
<dbReference type="Pfam" id="PF00270">
    <property type="entry name" value="DEAD"/>
    <property type="match status" value="1"/>
</dbReference>
<dbReference type="Gene3D" id="3.40.50.300">
    <property type="entry name" value="P-loop containing nucleotide triphosphate hydrolases"/>
    <property type="match status" value="2"/>
</dbReference>
<evidence type="ECO:0000256" key="8">
    <source>
        <dbReference type="ARBA" id="ARBA00023235"/>
    </source>
</evidence>
<keyword evidence="5" id="KW-0347">Helicase</keyword>
<dbReference type="PANTHER" id="PTHR13710">
    <property type="entry name" value="DNA HELICASE RECQ FAMILY MEMBER"/>
    <property type="match status" value="1"/>
</dbReference>
<evidence type="ECO:0000256" key="6">
    <source>
        <dbReference type="ARBA" id="ARBA00022840"/>
    </source>
</evidence>
<dbReference type="InterPro" id="IPR032284">
    <property type="entry name" value="RecQ_Zn-bd"/>
</dbReference>
<dbReference type="GO" id="GO:0006310">
    <property type="term" value="P:DNA recombination"/>
    <property type="evidence" value="ECO:0007669"/>
    <property type="project" value="InterPro"/>
</dbReference>
<dbReference type="PROSITE" id="PS51194">
    <property type="entry name" value="HELICASE_CTER"/>
    <property type="match status" value="1"/>
</dbReference>
<sequence>MAGLSRRHPMPTATLPIALPAQARRVLRDRFGVADLRPGQAEVMASVLRGNHTIAVMPTGSGKSLCYQVPALCKPGVTVVVSPLIALMKDQDEKLREFGVDAAVFNSATPSEEQERYLKNGGSRKQPIVLATPERLADAGFMDWLKRQTVRLFVVDEAHCISQWGHDFRPAFLDIPAAVRAVGSPPVLAMTATATDEVIHDIAATLDLTAACVVKVGVYRDNLHYAVRQVSDEGRKQDAVLELVKQARGPAIVYSTTVKEAEVLHQVLRDAGIDAALYHGRLAARARHEAQDAFMSGGTPVMVATDAFGMGIDKPDVRLVVHAQLPGSLDSYYQESGRGGRDGQPASCVLIHEEKDKRIQQFFLANRYPTKDLLLRVLQVLEDADTPLTEAALAASLGKVGVRKLRVGLKLLADAGLVESDDQDRVRPCGVEDARERAALAAEKYEQRAEHDKAILASMVQYARSGLCRWRMLLEHFGDVPDWERCGHCDSCELARQAEADARAAAA</sequence>
<keyword evidence="2" id="KW-0479">Metal-binding</keyword>
<dbReference type="GO" id="GO:0005737">
    <property type="term" value="C:cytoplasm"/>
    <property type="evidence" value="ECO:0007669"/>
    <property type="project" value="TreeGrafter"/>
</dbReference>
<dbReference type="Gene3D" id="1.10.10.10">
    <property type="entry name" value="Winged helix-like DNA-binding domain superfamily/Winged helix DNA-binding domain"/>
    <property type="match status" value="1"/>
</dbReference>
<dbReference type="Proteomes" id="UP000216857">
    <property type="component" value="Unassembled WGS sequence"/>
</dbReference>
<keyword evidence="7" id="KW-0238">DNA-binding</keyword>
<dbReference type="InterPro" id="IPR014001">
    <property type="entry name" value="Helicase_ATP-bd"/>
</dbReference>
<keyword evidence="8" id="KW-0413">Isomerase</keyword>
<keyword evidence="4" id="KW-0378">Hydrolase</keyword>
<dbReference type="PANTHER" id="PTHR13710:SF105">
    <property type="entry name" value="ATP-DEPENDENT DNA HELICASE Q1"/>
    <property type="match status" value="1"/>
</dbReference>
<evidence type="ECO:0000259" key="13">
    <source>
        <dbReference type="PROSITE" id="PS51192"/>
    </source>
</evidence>
<dbReference type="EC" id="5.6.2.4" evidence="10"/>
<evidence type="ECO:0000313" key="16">
    <source>
        <dbReference type="Proteomes" id="UP000216857"/>
    </source>
</evidence>
<dbReference type="AlphaFoldDB" id="A0A261RNI2"/>
<evidence type="ECO:0000256" key="2">
    <source>
        <dbReference type="ARBA" id="ARBA00022723"/>
    </source>
</evidence>
<evidence type="ECO:0000256" key="7">
    <source>
        <dbReference type="ARBA" id="ARBA00023125"/>
    </source>
</evidence>
<keyword evidence="3" id="KW-0547">Nucleotide-binding</keyword>
<name>A0A261RNI2_9BORD</name>
<evidence type="ECO:0000256" key="3">
    <source>
        <dbReference type="ARBA" id="ARBA00022741"/>
    </source>
</evidence>
<dbReference type="GO" id="GO:0046872">
    <property type="term" value="F:metal ion binding"/>
    <property type="evidence" value="ECO:0007669"/>
    <property type="project" value="UniProtKB-KW"/>
</dbReference>
<dbReference type="CDD" id="cd17920">
    <property type="entry name" value="DEXHc_RecQ"/>
    <property type="match status" value="1"/>
</dbReference>
<dbReference type="EMBL" id="NEVJ01000001">
    <property type="protein sequence ID" value="OZI26337.1"/>
    <property type="molecule type" value="Genomic_DNA"/>
</dbReference>
<keyword evidence="16" id="KW-1185">Reference proteome</keyword>
<dbReference type="SUPFAM" id="SSF52540">
    <property type="entry name" value="P-loop containing nucleoside triphosphate hydrolases"/>
    <property type="match status" value="1"/>
</dbReference>
<evidence type="ECO:0000256" key="12">
    <source>
        <dbReference type="ARBA" id="ARBA00044550"/>
    </source>
</evidence>